<comment type="caution">
    <text evidence="3">The sequence shown here is derived from an EMBL/GenBank/DDBJ whole genome shotgun (WGS) entry which is preliminary data.</text>
</comment>
<dbReference type="EMBL" id="VXAP01001213">
    <property type="protein sequence ID" value="NXL39851.1"/>
    <property type="molecule type" value="Genomic_DNA"/>
</dbReference>
<name>A0A7L0SBM0_GLABR</name>
<gene>
    <name evidence="3" type="primary">Sspo_2</name>
    <name evidence="3" type="ORF">GLABRA_R15106</name>
</gene>
<evidence type="ECO:0000313" key="4">
    <source>
        <dbReference type="Proteomes" id="UP000591073"/>
    </source>
</evidence>
<dbReference type="AlphaFoldDB" id="A0A7L0SBM0"/>
<dbReference type="SUPFAM" id="SSF57567">
    <property type="entry name" value="Serine protease inhibitors"/>
    <property type="match status" value="1"/>
</dbReference>
<organism evidence="3 4">
    <name type="scientific">Glaucidium brasilianum</name>
    <name type="common">Ferruginous pygmy-owl</name>
    <dbReference type="NCBI Taxonomy" id="78217"/>
    <lineage>
        <taxon>Eukaryota</taxon>
        <taxon>Metazoa</taxon>
        <taxon>Chordata</taxon>
        <taxon>Craniata</taxon>
        <taxon>Vertebrata</taxon>
        <taxon>Euteleostomi</taxon>
        <taxon>Archelosauria</taxon>
        <taxon>Archosauria</taxon>
        <taxon>Dinosauria</taxon>
        <taxon>Saurischia</taxon>
        <taxon>Theropoda</taxon>
        <taxon>Coelurosauria</taxon>
        <taxon>Aves</taxon>
        <taxon>Neognathae</taxon>
        <taxon>Neoaves</taxon>
        <taxon>Telluraves</taxon>
        <taxon>Strigiformes</taxon>
        <taxon>Strigidae</taxon>
        <taxon>Glaucidium</taxon>
    </lineage>
</organism>
<dbReference type="OrthoDB" id="6132182at2759"/>
<keyword evidence="4" id="KW-1185">Reference proteome</keyword>
<dbReference type="Pfam" id="PF01826">
    <property type="entry name" value="TIL"/>
    <property type="match status" value="1"/>
</dbReference>
<evidence type="ECO:0000313" key="3">
    <source>
        <dbReference type="EMBL" id="NXL39851.1"/>
    </source>
</evidence>
<keyword evidence="1" id="KW-1015">Disulfide bond</keyword>
<proteinExistence type="predicted"/>
<accession>A0A7L0SBM0</accession>
<dbReference type="InterPro" id="IPR002919">
    <property type="entry name" value="TIL_dom"/>
</dbReference>
<dbReference type="CDD" id="cd19941">
    <property type="entry name" value="TIL"/>
    <property type="match status" value="1"/>
</dbReference>
<feature type="non-terminal residue" evidence="3">
    <location>
        <position position="1"/>
    </location>
</feature>
<feature type="non-terminal residue" evidence="3">
    <location>
        <position position="76"/>
    </location>
</feature>
<protein>
    <submittedName>
        <fullName evidence="3">SSPO protein</fullName>
    </submittedName>
</protein>
<evidence type="ECO:0000259" key="2">
    <source>
        <dbReference type="Pfam" id="PF01826"/>
    </source>
</evidence>
<reference evidence="3 4" key="1">
    <citation type="submission" date="2019-09" db="EMBL/GenBank/DDBJ databases">
        <title>Bird 10,000 Genomes (B10K) Project - Family phase.</title>
        <authorList>
            <person name="Zhang G."/>
        </authorList>
    </citation>
    <scope>NUCLEOTIDE SEQUENCE [LARGE SCALE GENOMIC DNA]</scope>
    <source>
        <strain evidence="3">B10K-DU-008-63</strain>
    </source>
</reference>
<evidence type="ECO:0000256" key="1">
    <source>
        <dbReference type="ARBA" id="ARBA00023157"/>
    </source>
</evidence>
<dbReference type="InterPro" id="IPR036084">
    <property type="entry name" value="Ser_inhib-like_sf"/>
</dbReference>
<dbReference type="Gene3D" id="2.10.25.10">
    <property type="entry name" value="Laminin"/>
    <property type="match status" value="1"/>
</dbReference>
<sequence length="76" mass="7472">QSGDATIGDVLTSPPAVVPCAGGQLYQECGRACGQTCAELRLDGAGSCPDLAGLCIPGCQCPPGLVLAEDGQCVPP</sequence>
<dbReference type="Proteomes" id="UP000591073">
    <property type="component" value="Unassembled WGS sequence"/>
</dbReference>
<feature type="domain" description="TIL" evidence="2">
    <location>
        <begin position="20"/>
        <end position="76"/>
    </location>
</feature>
<dbReference type="FunFam" id="2.10.25.10:FF:000055">
    <property type="entry name" value="alpha-tectorin isoform X1"/>
    <property type="match status" value="1"/>
</dbReference>